<dbReference type="PROSITE" id="PS50975">
    <property type="entry name" value="ATP_GRASP"/>
    <property type="match status" value="1"/>
</dbReference>
<keyword evidence="1" id="KW-0547">Nucleotide-binding</keyword>
<dbReference type="Pfam" id="PF15632">
    <property type="entry name" value="ATPgrasp_Ter"/>
    <property type="match status" value="1"/>
</dbReference>
<evidence type="ECO:0000256" key="1">
    <source>
        <dbReference type="PROSITE-ProRule" id="PRU00409"/>
    </source>
</evidence>
<dbReference type="SUPFAM" id="SSF56059">
    <property type="entry name" value="Glutathione synthetase ATP-binding domain-like"/>
    <property type="match status" value="1"/>
</dbReference>
<reference evidence="3 4" key="1">
    <citation type="submission" date="2024-03" db="EMBL/GenBank/DDBJ databases">
        <title>Two novel species of the genus Flavobacterium exhibiting potentially degradation of complex polysaccharides.</title>
        <authorList>
            <person name="Lian X."/>
        </authorList>
    </citation>
    <scope>NUCLEOTIDE SEQUENCE [LARGE SCALE GENOMIC DNA]</scope>
    <source>
        <strain evidence="4">j3</strain>
    </source>
</reference>
<dbReference type="Gene3D" id="3.30.470.20">
    <property type="entry name" value="ATP-grasp fold, B domain"/>
    <property type="match status" value="1"/>
</dbReference>
<comment type="caution">
    <text evidence="3">The sequence shown here is derived from an EMBL/GenBank/DDBJ whole genome shotgun (WGS) entry which is preliminary data.</text>
</comment>
<accession>A0ABU9N3D9</accession>
<organism evidence="3 4">
    <name type="scientific">Flavobacterium aureirubrum</name>
    <dbReference type="NCBI Taxonomy" id="3133147"/>
    <lineage>
        <taxon>Bacteria</taxon>
        <taxon>Pseudomonadati</taxon>
        <taxon>Bacteroidota</taxon>
        <taxon>Flavobacteriia</taxon>
        <taxon>Flavobacteriales</taxon>
        <taxon>Flavobacteriaceae</taxon>
        <taxon>Flavobacterium</taxon>
    </lineage>
</organism>
<protein>
    <submittedName>
        <fullName evidence="3">ATP-grasp domain-containing protein</fullName>
    </submittedName>
</protein>
<keyword evidence="4" id="KW-1185">Reference proteome</keyword>
<dbReference type="RefSeq" id="WP_342695334.1">
    <property type="nucleotide sequence ID" value="NZ_JBCGDO010000005.1"/>
</dbReference>
<feature type="domain" description="ATP-grasp" evidence="2">
    <location>
        <begin position="133"/>
        <end position="314"/>
    </location>
</feature>
<evidence type="ECO:0000313" key="4">
    <source>
        <dbReference type="Proteomes" id="UP001460072"/>
    </source>
</evidence>
<sequence>MKIKPIYTIAVTGLNAIDSPGPGFAVIRSLKEAKSFDVRIIGLSYETLEPLIYLKEYVDKTYQIPLPSAGQDILLERLAYINDIENIQFLFPNFDAELFNFIKLEDYISKTYDIKMVLPTMDQFNARQKTSLYEYGIKNEINVPKSANIVKVAEIATESEKLGFPLAIKGKFYDAKVAYNIDQAIQYFNKISSQWGLPIILQEFVHGSEVNVCGVGDGKGKLIGAVPMRKLYITDKGKAWAGVSLDDQELIKITKKMVKNTKWRGPFELEFIKTYQDEKPVYHLIEINPRFPAWCYLTTGCGQNQVESVVNLALTGKCKYYEEYEVGQMFIRYSYDQIVNIKSFETISTLGEF</sequence>
<proteinExistence type="predicted"/>
<evidence type="ECO:0000259" key="2">
    <source>
        <dbReference type="PROSITE" id="PS50975"/>
    </source>
</evidence>
<keyword evidence="1" id="KW-0067">ATP-binding</keyword>
<dbReference type="Gene3D" id="3.40.50.20">
    <property type="match status" value="1"/>
</dbReference>
<gene>
    <name evidence="3" type="ORF">WFZ85_05755</name>
</gene>
<dbReference type="EMBL" id="JBCGDO010000005">
    <property type="protein sequence ID" value="MEM0542110.1"/>
    <property type="molecule type" value="Genomic_DNA"/>
</dbReference>
<name>A0ABU9N3D9_9FLAO</name>
<dbReference type="Proteomes" id="UP001460072">
    <property type="component" value="Unassembled WGS sequence"/>
</dbReference>
<evidence type="ECO:0000313" key="3">
    <source>
        <dbReference type="EMBL" id="MEM0542110.1"/>
    </source>
</evidence>
<dbReference type="InterPro" id="IPR011761">
    <property type="entry name" value="ATP-grasp"/>
</dbReference>